<dbReference type="GO" id="GO:0010008">
    <property type="term" value="C:endosome membrane"/>
    <property type="evidence" value="ECO:0007669"/>
    <property type="project" value="UniProtKB-SubCell"/>
</dbReference>
<evidence type="ECO:0000256" key="13">
    <source>
        <dbReference type="SAM" id="MobiDB-lite"/>
    </source>
</evidence>
<evidence type="ECO:0000256" key="10">
    <source>
        <dbReference type="ARBA" id="ARBA00023212"/>
    </source>
</evidence>
<dbReference type="STRING" id="1890683.A0A427YVX1"/>
<gene>
    <name evidence="15" type="primary">SLA1</name>
    <name evidence="15" type="ORF">EHS25_000371</name>
</gene>
<dbReference type="InterPro" id="IPR035800">
    <property type="entry name" value="Sla1_SH3_1"/>
</dbReference>
<reference evidence="15 16" key="1">
    <citation type="submission" date="2018-11" db="EMBL/GenBank/DDBJ databases">
        <title>Genome sequence of Saitozyma podzolica DSM 27192.</title>
        <authorList>
            <person name="Aliyu H."/>
            <person name="Gorte O."/>
            <person name="Ochsenreither K."/>
        </authorList>
    </citation>
    <scope>NUCLEOTIDE SEQUENCE [LARGE SCALE GENOMIC DNA]</scope>
    <source>
        <strain evidence="15 16">DSM 27192</strain>
    </source>
</reference>
<keyword evidence="16" id="KW-1185">Reference proteome</keyword>
<feature type="compositionally biased region" description="Basic and acidic residues" evidence="13">
    <location>
        <begin position="400"/>
        <end position="457"/>
    </location>
</feature>
<dbReference type="SMART" id="SM00326">
    <property type="entry name" value="SH3"/>
    <property type="match status" value="3"/>
</dbReference>
<feature type="region of interest" description="Disordered" evidence="13">
    <location>
        <begin position="471"/>
        <end position="522"/>
    </location>
</feature>
<dbReference type="GO" id="GO:0005886">
    <property type="term" value="C:plasma membrane"/>
    <property type="evidence" value="ECO:0007669"/>
    <property type="project" value="UniProtKB-SubCell"/>
</dbReference>
<dbReference type="Pfam" id="PF24081">
    <property type="entry name" value="PH_SLA1"/>
    <property type="match status" value="1"/>
</dbReference>
<evidence type="ECO:0000256" key="12">
    <source>
        <dbReference type="SAM" id="Coils"/>
    </source>
</evidence>
<dbReference type="PROSITE" id="PS50002">
    <property type="entry name" value="SH3"/>
    <property type="match status" value="2"/>
</dbReference>
<keyword evidence="6 11" id="KW-0728">SH3 domain</keyword>
<dbReference type="PRINTS" id="PR00452">
    <property type="entry name" value="SH3DOMAIN"/>
</dbReference>
<dbReference type="GO" id="GO:0030479">
    <property type="term" value="C:actin cortical patch"/>
    <property type="evidence" value="ECO:0007669"/>
    <property type="project" value="UniProtKB-SubCell"/>
</dbReference>
<evidence type="ECO:0000256" key="2">
    <source>
        <dbReference type="ARBA" id="ARBA00004134"/>
    </source>
</evidence>
<keyword evidence="9" id="KW-0009">Actin-binding</keyword>
<evidence type="ECO:0000256" key="5">
    <source>
        <dbReference type="ARBA" id="ARBA00020357"/>
    </source>
</evidence>
<dbReference type="GO" id="GO:0003779">
    <property type="term" value="F:actin binding"/>
    <property type="evidence" value="ECO:0007669"/>
    <property type="project" value="UniProtKB-KW"/>
</dbReference>
<keyword evidence="7" id="KW-0254">Endocytosis</keyword>
<dbReference type="PANTHER" id="PTHR15735:SF21">
    <property type="entry name" value="PROTEIN NERVOUS WRECK"/>
    <property type="match status" value="1"/>
</dbReference>
<dbReference type="AlphaFoldDB" id="A0A427YVX1"/>
<evidence type="ECO:0000313" key="16">
    <source>
        <dbReference type="Proteomes" id="UP000279259"/>
    </source>
</evidence>
<feature type="region of interest" description="Disordered" evidence="13">
    <location>
        <begin position="368"/>
        <end position="457"/>
    </location>
</feature>
<dbReference type="Gene3D" id="1.10.150.50">
    <property type="entry name" value="Transcription Factor, Ets-1"/>
    <property type="match status" value="1"/>
</dbReference>
<dbReference type="GO" id="GO:0030674">
    <property type="term" value="F:protein-macromolecule adaptor activity"/>
    <property type="evidence" value="ECO:0007669"/>
    <property type="project" value="InterPro"/>
</dbReference>
<evidence type="ECO:0000256" key="4">
    <source>
        <dbReference type="ARBA" id="ARBA00007948"/>
    </source>
</evidence>
<dbReference type="EMBL" id="RSCD01000001">
    <property type="protein sequence ID" value="RSH95284.1"/>
    <property type="molecule type" value="Genomic_DNA"/>
</dbReference>
<evidence type="ECO:0000256" key="7">
    <source>
        <dbReference type="ARBA" id="ARBA00022583"/>
    </source>
</evidence>
<feature type="compositionally biased region" description="Low complexity" evidence="13">
    <location>
        <begin position="757"/>
        <end position="769"/>
    </location>
</feature>
<dbReference type="PANTHER" id="PTHR15735">
    <property type="entry name" value="FCH AND DOUBLE SH3 DOMAINS PROTEIN"/>
    <property type="match status" value="1"/>
</dbReference>
<evidence type="ECO:0000313" key="15">
    <source>
        <dbReference type="EMBL" id="RSH95284.1"/>
    </source>
</evidence>
<dbReference type="InterPro" id="IPR056996">
    <property type="entry name" value="PH_SLA1"/>
</dbReference>
<evidence type="ECO:0000256" key="6">
    <source>
        <dbReference type="ARBA" id="ARBA00022443"/>
    </source>
</evidence>
<dbReference type="GO" id="GO:0030833">
    <property type="term" value="P:regulation of actin filament polymerization"/>
    <property type="evidence" value="ECO:0007669"/>
    <property type="project" value="TreeGrafter"/>
</dbReference>
<dbReference type="Gene3D" id="2.30.30.700">
    <property type="entry name" value="SLA1 homology domain 1"/>
    <property type="match status" value="1"/>
</dbReference>
<feature type="compositionally biased region" description="Pro residues" evidence="13">
    <location>
        <begin position="823"/>
        <end position="847"/>
    </location>
</feature>
<dbReference type="OrthoDB" id="5971719at2759"/>
<dbReference type="InterPro" id="IPR007131">
    <property type="entry name" value="SHD1"/>
</dbReference>
<evidence type="ECO:0000256" key="3">
    <source>
        <dbReference type="ARBA" id="ARBA00004413"/>
    </source>
</evidence>
<keyword evidence="12" id="KW-0175">Coiled coil</keyword>
<comment type="subcellular location">
    <subcellularLocation>
        <location evidence="3">Cell membrane</location>
        <topology evidence="3">Peripheral membrane protein</topology>
        <orientation evidence="3">Cytoplasmic side</orientation>
    </subcellularLocation>
    <subcellularLocation>
        <location evidence="2">Cytoplasm</location>
        <location evidence="2">Cytoskeleton</location>
        <location evidence="2">Actin patch</location>
    </subcellularLocation>
    <subcellularLocation>
        <location evidence="1">Endosome membrane</location>
        <topology evidence="1">Peripheral membrane protein</topology>
        <orientation evidence="1">Cytoplasmic side</orientation>
    </subcellularLocation>
</comment>
<feature type="compositionally biased region" description="Polar residues" evidence="13">
    <location>
        <begin position="770"/>
        <end position="781"/>
    </location>
</feature>
<evidence type="ECO:0000256" key="11">
    <source>
        <dbReference type="PROSITE-ProRule" id="PRU00192"/>
    </source>
</evidence>
<dbReference type="Pfam" id="PF03983">
    <property type="entry name" value="SHD1"/>
    <property type="match status" value="1"/>
</dbReference>
<dbReference type="SUPFAM" id="SSF50044">
    <property type="entry name" value="SH3-domain"/>
    <property type="match status" value="3"/>
</dbReference>
<sequence length="1154" mass="125268">MSYVAVVKALYDYDAQDPETELSFKEDSILYVIEKEDDDWWKAKLKDEAGVTDGAVGLIPATYVEELPPINTTRALYAYESTSPEELSMGEDATMQVYSVEDDWLLVRIPDGGEMLGFVPRTYCEPLDESAEVEVPDADEAQAEIEAQRAAEEQREKDEKLRQMRLKDKVETWSISEVEGKKKKKGTLGVGNGAVFFASDTDKMTPVKQYPITDLLSVSQPSHKDLQLSFSALPAPLHFHCGSSDEARAILAKLESSKAAAGEALETVEAEAAVLSEPEEVPEPSPAMESKAVRFAPSEPTSPVAGAGAGVESALVLYDFDAQGEDELTVRENEAVTVVDKENDEWWLVRNSAGQEGVVPAQYVQMGEGGAAEPADASQEDEYEAEQAREAEAAAALEAQRQREREEKAAQRRAIEHAAREKQRQEEEDRKMALQLEQRERDKQERRARRNEEEARARREIEIEERREAARRLEPPKISKRPSGGDVHAAAANLPSRGRNLPDRPPENSRPKPHAGRIRTWSDKTGQFKVDAEYLGLNGNKIRLHKLNGVIIEVPMEKMSMEGVQLIRRHESRKARAAMESAAGEDDDVPLGSRSRRHGSKSEESRARQVPAEEPIPAAAMEMPKPRKPRFDWFAFFLEAGCDIDDCTRYASNFERDRIDEEILPELERSTMRSLGLKEGDVIRVKKVIDNKSAKKTPEQEAQIKQDEEYARQLQVYENSGSKGPAPVPPPGLFTGPGGKLANNTRRGRPEKKSTGADTVDASALAAATNQLSKMSTGSSLTPPVTVSPPPESAAPAAPAAPLITGFDDDAWTIKPSTSKPASPAPPLASTSPAPPAPPPAPTPPPAQAVSSVATGTDSLLAQIQALRPASTGAPASADFDRLSQMVAQQRSPSAPVQPMQTGSSTFSNPSAYGLGMQNTGQPLSQMMTGQPQFQNGARGPVAPVPSNEGLLNPMQPQQTGMFVPTRGSPMGAGSPQGMMPQQTGYQGMMMQPTGYAQGFQQGYGGQPQQMQQNYTGFPGGMQQPQSSFNAIANVGPPPPPAQDGNKFAPGNIFAAMKKADYGKPEEQQPQSSNKYDALRPLATGYNGAPGMMPQQTGMGMGMNTGMIGGMMPQQTGMMNPGGGQMGMGGMMPQMTGYNPQYMQNQQNPYGQYR</sequence>
<dbReference type="InterPro" id="IPR036028">
    <property type="entry name" value="SH3-like_dom_sf"/>
</dbReference>
<feature type="region of interest" description="Disordered" evidence="13">
    <location>
        <begin position="719"/>
        <end position="854"/>
    </location>
</feature>
<feature type="compositionally biased region" description="Basic and acidic residues" evidence="13">
    <location>
        <begin position="500"/>
        <end position="510"/>
    </location>
</feature>
<dbReference type="CDD" id="cd11773">
    <property type="entry name" value="SH3_Sla1p_1"/>
    <property type="match status" value="1"/>
</dbReference>
<dbReference type="Proteomes" id="UP000279259">
    <property type="component" value="Unassembled WGS sequence"/>
</dbReference>
<dbReference type="InterPro" id="IPR001452">
    <property type="entry name" value="SH3_domain"/>
</dbReference>
<dbReference type="GO" id="GO:0042802">
    <property type="term" value="F:identical protein binding"/>
    <property type="evidence" value="ECO:0007669"/>
    <property type="project" value="InterPro"/>
</dbReference>
<feature type="domain" description="SH3" evidence="14">
    <location>
        <begin position="309"/>
        <end position="369"/>
    </location>
</feature>
<proteinExistence type="inferred from homology"/>
<comment type="similarity">
    <text evidence="4">Belongs to the SLA1 family.</text>
</comment>
<feature type="coiled-coil region" evidence="12">
    <location>
        <begin position="138"/>
        <end position="167"/>
    </location>
</feature>
<name>A0A427YVX1_9TREE</name>
<keyword evidence="10" id="KW-0963">Cytoplasm</keyword>
<keyword evidence="10" id="KW-0206">Cytoskeleton</keyword>
<feature type="domain" description="SH3" evidence="14">
    <location>
        <begin position="2"/>
        <end position="69"/>
    </location>
</feature>
<evidence type="ECO:0000256" key="9">
    <source>
        <dbReference type="ARBA" id="ARBA00023203"/>
    </source>
</evidence>
<accession>A0A427YVX1</accession>
<organism evidence="15 16">
    <name type="scientific">Saitozyma podzolica</name>
    <dbReference type="NCBI Taxonomy" id="1890683"/>
    <lineage>
        <taxon>Eukaryota</taxon>
        <taxon>Fungi</taxon>
        <taxon>Dikarya</taxon>
        <taxon>Basidiomycota</taxon>
        <taxon>Agaricomycotina</taxon>
        <taxon>Tremellomycetes</taxon>
        <taxon>Tremellales</taxon>
        <taxon>Trimorphomycetaceae</taxon>
        <taxon>Saitozyma</taxon>
    </lineage>
</organism>
<comment type="caution">
    <text evidence="15">The sequence shown here is derived from an EMBL/GenBank/DDBJ whole genome shotgun (WGS) entry which is preliminary data.</text>
</comment>
<evidence type="ECO:0000256" key="1">
    <source>
        <dbReference type="ARBA" id="ARBA00004125"/>
    </source>
</evidence>
<dbReference type="Gene3D" id="2.30.30.40">
    <property type="entry name" value="SH3 Domains"/>
    <property type="match status" value="3"/>
</dbReference>
<protein>
    <recommendedName>
        <fullName evidence="5">Actin cytoskeleton-regulatory complex protein SLA1</fullName>
    </recommendedName>
</protein>
<dbReference type="InterPro" id="IPR013761">
    <property type="entry name" value="SAM/pointed_sf"/>
</dbReference>
<evidence type="ECO:0000256" key="8">
    <source>
        <dbReference type="ARBA" id="ARBA00022753"/>
    </source>
</evidence>
<dbReference type="GO" id="GO:0043130">
    <property type="term" value="F:ubiquitin binding"/>
    <property type="evidence" value="ECO:0007669"/>
    <property type="project" value="InterPro"/>
</dbReference>
<evidence type="ECO:0000259" key="14">
    <source>
        <dbReference type="PROSITE" id="PS50002"/>
    </source>
</evidence>
<keyword evidence="8" id="KW-0967">Endosome</keyword>
<feature type="region of interest" description="Disordered" evidence="13">
    <location>
        <begin position="575"/>
        <end position="615"/>
    </location>
</feature>
<dbReference type="Pfam" id="PF00018">
    <property type="entry name" value="SH3_1"/>
    <property type="match status" value="3"/>
</dbReference>
<dbReference type="GO" id="GO:0006897">
    <property type="term" value="P:endocytosis"/>
    <property type="evidence" value="ECO:0007669"/>
    <property type="project" value="UniProtKB-KW"/>
</dbReference>